<organism evidence="2 3">
    <name type="scientific">Tenacibaculum discolor</name>
    <dbReference type="NCBI Taxonomy" id="361581"/>
    <lineage>
        <taxon>Bacteria</taxon>
        <taxon>Pseudomonadati</taxon>
        <taxon>Bacteroidota</taxon>
        <taxon>Flavobacteriia</taxon>
        <taxon>Flavobacteriales</taxon>
        <taxon>Flavobacteriaceae</taxon>
        <taxon>Tenacibaculum</taxon>
    </lineage>
</organism>
<reference evidence="2 3" key="1">
    <citation type="journal article" date="2016" name="Nat. Commun.">
        <title>Microbial interactions lead to rapid micro-scale successions on model marine particles.</title>
        <authorList>
            <person name="Datta M.S."/>
            <person name="Sliwerska E."/>
            <person name="Gore J."/>
            <person name="Polz M.F."/>
            <person name="Cordero O.X."/>
        </authorList>
    </citation>
    <scope>NUCLEOTIDE SEQUENCE [LARGE SCALE GENOMIC DNA]</scope>
    <source>
        <strain evidence="2 3">4G03</strain>
    </source>
</reference>
<dbReference type="PANTHER" id="PTHR36456:SF1">
    <property type="entry name" value="UPF0232 PROTEIN SCO3875"/>
    <property type="match status" value="1"/>
</dbReference>
<dbReference type="PANTHER" id="PTHR36456">
    <property type="entry name" value="UPF0232 PROTEIN SCO3875"/>
    <property type="match status" value="1"/>
</dbReference>
<keyword evidence="4" id="KW-1185">Reference proteome</keyword>
<dbReference type="EMBL" id="PDUU01000006">
    <property type="protein sequence ID" value="PHN97673.1"/>
    <property type="molecule type" value="Genomic_DNA"/>
</dbReference>
<comment type="caution">
    <text evidence="2">The sequence shown here is derived from an EMBL/GenBank/DDBJ whole genome shotgun (WGS) entry which is preliminary data.</text>
</comment>
<dbReference type="Proteomes" id="UP001242342">
    <property type="component" value="Unassembled WGS sequence"/>
</dbReference>
<gene>
    <name evidence="2" type="ORF">CSC81_08795</name>
    <name evidence="1" type="ORF">Q8W23_10540</name>
</gene>
<name>A0A2G1BUE9_9FLAO</name>
<protein>
    <submittedName>
        <fullName evidence="1">DUF721 domain-containing protein</fullName>
    </submittedName>
    <submittedName>
        <fullName evidence="2">RNA-binding protein</fullName>
    </submittedName>
</protein>
<proteinExistence type="predicted"/>
<evidence type="ECO:0000313" key="1">
    <source>
        <dbReference type="EMBL" id="MDP2541910.1"/>
    </source>
</evidence>
<dbReference type="EMBL" id="JAUYVU010000008">
    <property type="protein sequence ID" value="MDP2541910.1"/>
    <property type="molecule type" value="Genomic_DNA"/>
</dbReference>
<reference evidence="2" key="2">
    <citation type="submission" date="2017-10" db="EMBL/GenBank/DDBJ databases">
        <authorList>
            <person name="Enke T.N."/>
            <person name="Cordero O.X."/>
        </authorList>
    </citation>
    <scope>NUCLEOTIDE SEQUENCE</scope>
    <source>
        <strain evidence="2">4G03</strain>
    </source>
</reference>
<dbReference type="RefSeq" id="WP_099215390.1">
    <property type="nucleotide sequence ID" value="NZ_JAUYVU010000008.1"/>
</dbReference>
<dbReference type="InterPro" id="IPR007922">
    <property type="entry name" value="DciA-like"/>
</dbReference>
<evidence type="ECO:0000313" key="4">
    <source>
        <dbReference type="Proteomes" id="UP001242342"/>
    </source>
</evidence>
<accession>A0A497ZDF9</accession>
<evidence type="ECO:0000313" key="3">
    <source>
        <dbReference type="Proteomes" id="UP000222163"/>
    </source>
</evidence>
<accession>A0A2G1BUE9</accession>
<dbReference type="Pfam" id="PF05258">
    <property type="entry name" value="DciA"/>
    <property type="match status" value="1"/>
</dbReference>
<sequence length="99" mass="11291">MAKRENDSFSLKDLMGSFIQENNKLKKGFQKIHIDEAWEKLMGAGVASYTSEVKLQNGTLIVRLSSSVLREELSYGKDKIIRMINEEIGEELVKKLMLV</sequence>
<dbReference type="Proteomes" id="UP000222163">
    <property type="component" value="Unassembled WGS sequence"/>
</dbReference>
<evidence type="ECO:0000313" key="2">
    <source>
        <dbReference type="EMBL" id="PHN97673.1"/>
    </source>
</evidence>
<dbReference type="AlphaFoldDB" id="A0A2G1BUE9"/>
<reference evidence="1 4" key="3">
    <citation type="submission" date="2023-07" db="EMBL/GenBank/DDBJ databases">
        <title>Genome content predicts the carbon catabolic preferences of heterotrophic bacteria.</title>
        <authorList>
            <person name="Gralka M."/>
        </authorList>
    </citation>
    <scope>NUCLEOTIDE SEQUENCE [LARGE SCALE GENOMIC DNA]</scope>
    <source>
        <strain evidence="1 4">4G03</strain>
    </source>
</reference>